<organism evidence="2 3">
    <name type="scientific">Pseudomaricurvus hydrocarbonicus</name>
    <dbReference type="NCBI Taxonomy" id="1470433"/>
    <lineage>
        <taxon>Bacteria</taxon>
        <taxon>Pseudomonadati</taxon>
        <taxon>Pseudomonadota</taxon>
        <taxon>Gammaproteobacteria</taxon>
        <taxon>Cellvibrionales</taxon>
        <taxon>Cellvibrionaceae</taxon>
        <taxon>Pseudomaricurvus</taxon>
    </lineage>
</organism>
<reference evidence="2" key="1">
    <citation type="submission" date="2020-03" db="EMBL/GenBank/DDBJ databases">
        <authorList>
            <person name="Guo F."/>
        </authorList>
    </citation>
    <scope>NUCLEOTIDE SEQUENCE</scope>
    <source>
        <strain evidence="2">JCM 30134</strain>
    </source>
</reference>
<proteinExistence type="predicted"/>
<comment type="caution">
    <text evidence="2">The sequence shown here is derived from an EMBL/GenBank/DDBJ whole genome shotgun (WGS) entry which is preliminary data.</text>
</comment>
<dbReference type="InterPro" id="IPR046748">
    <property type="entry name" value="HipA_2"/>
</dbReference>
<feature type="domain" description="HipA-like kinase" evidence="1">
    <location>
        <begin position="41"/>
        <end position="166"/>
    </location>
</feature>
<evidence type="ECO:0000259" key="1">
    <source>
        <dbReference type="Pfam" id="PF20613"/>
    </source>
</evidence>
<evidence type="ECO:0000313" key="3">
    <source>
        <dbReference type="Proteomes" id="UP000787472"/>
    </source>
</evidence>
<dbReference type="RefSeq" id="WP_167190884.1">
    <property type="nucleotide sequence ID" value="NZ_JAAONZ010000019.1"/>
</dbReference>
<dbReference type="AlphaFoldDB" id="A0A9E5MNU1"/>
<dbReference type="EMBL" id="JAAONZ010000019">
    <property type="protein sequence ID" value="NHO67686.1"/>
    <property type="molecule type" value="Genomic_DNA"/>
</dbReference>
<dbReference type="Proteomes" id="UP000787472">
    <property type="component" value="Unassembled WGS sequence"/>
</dbReference>
<sequence length="253" mass="28946">MEQVKIGLMLPGAKSFEDHNVNPTWKAHVKTHESVVVAYVKQVDFQKLYAECVCATIGRSLGLSIPKPIIVKVTHDAFKEIPEGEYALAFGSEDAGYPSFRRYSKSEEALEKLKSYSKTLDVGVFDEWIANWDRNVGNILYDGGEKFSFIDHENALDLSLEESDSAKDNQIIRVIYTLKSEFEKHKLNRDIDIGITPQYKDFPFALISEKTYASSYLPQEQIVKVIEFLEKRSKHIKMLMSRRLGVQQQEMAL</sequence>
<evidence type="ECO:0000313" key="2">
    <source>
        <dbReference type="EMBL" id="NHO67686.1"/>
    </source>
</evidence>
<gene>
    <name evidence="2" type="ORF">G8770_19235</name>
</gene>
<protein>
    <recommendedName>
        <fullName evidence="1">HipA-like kinase domain-containing protein</fullName>
    </recommendedName>
</protein>
<keyword evidence="3" id="KW-1185">Reference proteome</keyword>
<dbReference type="Pfam" id="PF20613">
    <property type="entry name" value="HipA_2"/>
    <property type="match status" value="1"/>
</dbReference>
<name>A0A9E5MNU1_9GAMM</name>
<accession>A0A9E5MNU1</accession>